<keyword evidence="4" id="KW-1133">Transmembrane helix</keyword>
<evidence type="ECO:0000256" key="4">
    <source>
        <dbReference type="SAM" id="Phobius"/>
    </source>
</evidence>
<evidence type="ECO:0000259" key="6">
    <source>
        <dbReference type="PROSITE" id="PS51473"/>
    </source>
</evidence>
<gene>
    <name evidence="7" type="ORF">EZV62_026480</name>
</gene>
<dbReference type="InterPro" id="IPR038408">
    <property type="entry name" value="GNK2_sf"/>
</dbReference>
<sequence>MAMASSSRPLFFILCALAHLVTLTIAQQPSFLYHFCSNNLGNYTTNSTYQRNLNTLLSSISSNSEINYGFYNFSTGQDPNKVNAIALCRGDIDLNACRSCINDSISTLTTICPNQKEAIGWYDNCMLSYSNKTIFRTVDIVRRFYMWNPQNVTSVDQFNQVLRTLLEGLRSKAASGSSIRKFATGNASAPDFKILYALVQCTPDLSRDECSDCLIRNTGDIPVCCDGKAGGRVIGPSCSLRFETYRFYEPMVDDELTPPLPLPPPLLSPSPPPPSPSSINTTITEGKDNKASPIVVIIVVPIVAFMLLIISICIFLRVRKSKKKPERGTYSTPEAQDEIGNVDSMESDMSSSQDHNSRETDVSQSKSEVKPLSVNEASITELYPR</sequence>
<dbReference type="InterPro" id="IPR002902">
    <property type="entry name" value="GNK2"/>
</dbReference>
<feature type="domain" description="Gnk2-homologous" evidence="6">
    <location>
        <begin position="140"/>
        <end position="247"/>
    </location>
</feature>
<dbReference type="Proteomes" id="UP000323000">
    <property type="component" value="Chromosome 13"/>
</dbReference>
<dbReference type="FunFam" id="3.30.430.20:FF:000003">
    <property type="entry name" value="Cysteine-rich RLK (RECEPTOR-like protein kinase) 10"/>
    <property type="match status" value="1"/>
</dbReference>
<keyword evidence="2" id="KW-0677">Repeat</keyword>
<comment type="caution">
    <text evidence="7">The sequence shown here is derived from an EMBL/GenBank/DDBJ whole genome shotgun (WGS) entry which is preliminary data.</text>
</comment>
<feature type="transmembrane region" description="Helical" evidence="4">
    <location>
        <begin position="294"/>
        <end position="318"/>
    </location>
</feature>
<dbReference type="CDD" id="cd23509">
    <property type="entry name" value="Gnk2-like"/>
    <property type="match status" value="2"/>
</dbReference>
<feature type="chain" id="PRO_5022926974" description="Gnk2-homologous domain-containing protein" evidence="5">
    <location>
        <begin position="27"/>
        <end position="385"/>
    </location>
</feature>
<dbReference type="AlphaFoldDB" id="A0A5C7GST8"/>
<evidence type="ECO:0000256" key="2">
    <source>
        <dbReference type="ARBA" id="ARBA00022737"/>
    </source>
</evidence>
<dbReference type="Pfam" id="PF01657">
    <property type="entry name" value="Stress-antifung"/>
    <property type="match status" value="2"/>
</dbReference>
<name>A0A5C7GST8_9ROSI</name>
<feature type="compositionally biased region" description="Pro residues" evidence="3">
    <location>
        <begin position="258"/>
        <end position="276"/>
    </location>
</feature>
<dbReference type="EMBL" id="VAHF01000013">
    <property type="protein sequence ID" value="TXG47186.1"/>
    <property type="molecule type" value="Genomic_DNA"/>
</dbReference>
<evidence type="ECO:0000313" key="7">
    <source>
        <dbReference type="EMBL" id="TXG47186.1"/>
    </source>
</evidence>
<keyword evidence="8" id="KW-1185">Reference proteome</keyword>
<keyword evidence="4" id="KW-0472">Membrane</keyword>
<protein>
    <recommendedName>
        <fullName evidence="6">Gnk2-homologous domain-containing protein</fullName>
    </recommendedName>
</protein>
<dbReference type="PANTHER" id="PTHR32099:SF51">
    <property type="entry name" value="CYSTEINE-RICH RECEPTOR-LIKE PROTEIN KINASE 25 ISOFORM X1"/>
    <property type="match status" value="1"/>
</dbReference>
<evidence type="ECO:0000313" key="8">
    <source>
        <dbReference type="Proteomes" id="UP000323000"/>
    </source>
</evidence>
<dbReference type="FunFam" id="3.30.430.20:FF:000002">
    <property type="entry name" value="Cysteine-rich receptor-like protein kinase 10"/>
    <property type="match status" value="1"/>
</dbReference>
<reference evidence="8" key="1">
    <citation type="journal article" date="2019" name="Gigascience">
        <title>De novo genome assembly of the endangered Acer yangbiense, a plant species with extremely small populations endemic to Yunnan Province, China.</title>
        <authorList>
            <person name="Yang J."/>
            <person name="Wariss H.M."/>
            <person name="Tao L."/>
            <person name="Zhang R."/>
            <person name="Yun Q."/>
            <person name="Hollingsworth P."/>
            <person name="Dao Z."/>
            <person name="Luo G."/>
            <person name="Guo H."/>
            <person name="Ma Y."/>
            <person name="Sun W."/>
        </authorList>
    </citation>
    <scope>NUCLEOTIDE SEQUENCE [LARGE SCALE GENOMIC DNA]</scope>
    <source>
        <strain evidence="8">cv. Malutang</strain>
    </source>
</reference>
<keyword evidence="4" id="KW-0812">Transmembrane</keyword>
<evidence type="ECO:0000256" key="5">
    <source>
        <dbReference type="SAM" id="SignalP"/>
    </source>
</evidence>
<feature type="region of interest" description="Disordered" evidence="3">
    <location>
        <begin position="325"/>
        <end position="385"/>
    </location>
</feature>
<organism evidence="7 8">
    <name type="scientific">Acer yangbiense</name>
    <dbReference type="NCBI Taxonomy" id="1000413"/>
    <lineage>
        <taxon>Eukaryota</taxon>
        <taxon>Viridiplantae</taxon>
        <taxon>Streptophyta</taxon>
        <taxon>Embryophyta</taxon>
        <taxon>Tracheophyta</taxon>
        <taxon>Spermatophyta</taxon>
        <taxon>Magnoliopsida</taxon>
        <taxon>eudicotyledons</taxon>
        <taxon>Gunneridae</taxon>
        <taxon>Pentapetalae</taxon>
        <taxon>rosids</taxon>
        <taxon>malvids</taxon>
        <taxon>Sapindales</taxon>
        <taxon>Sapindaceae</taxon>
        <taxon>Hippocastanoideae</taxon>
        <taxon>Acereae</taxon>
        <taxon>Acer</taxon>
    </lineage>
</organism>
<feature type="signal peptide" evidence="5">
    <location>
        <begin position="1"/>
        <end position="26"/>
    </location>
</feature>
<dbReference type="PANTHER" id="PTHR32099">
    <property type="entry name" value="CYSTEINE-RICH REPEAT SECRETORY PROTEIN"/>
    <property type="match status" value="1"/>
</dbReference>
<dbReference type="OrthoDB" id="1909574at2759"/>
<feature type="compositionally biased region" description="Low complexity" evidence="3">
    <location>
        <begin position="343"/>
        <end position="352"/>
    </location>
</feature>
<evidence type="ECO:0000256" key="1">
    <source>
        <dbReference type="ARBA" id="ARBA00022729"/>
    </source>
</evidence>
<accession>A0A5C7GST8</accession>
<dbReference type="Gene3D" id="3.30.430.20">
    <property type="entry name" value="Gnk2 domain, C-X8-C-X2-C motif"/>
    <property type="match status" value="2"/>
</dbReference>
<evidence type="ECO:0000256" key="3">
    <source>
        <dbReference type="SAM" id="MobiDB-lite"/>
    </source>
</evidence>
<proteinExistence type="predicted"/>
<feature type="region of interest" description="Disordered" evidence="3">
    <location>
        <begin position="258"/>
        <end position="285"/>
    </location>
</feature>
<dbReference type="PROSITE" id="PS51473">
    <property type="entry name" value="GNK2"/>
    <property type="match status" value="2"/>
</dbReference>
<feature type="domain" description="Gnk2-homologous" evidence="6">
    <location>
        <begin position="31"/>
        <end position="134"/>
    </location>
</feature>
<keyword evidence="1 5" id="KW-0732">Signal</keyword>